<evidence type="ECO:0000256" key="4">
    <source>
        <dbReference type="ARBA" id="ARBA00022679"/>
    </source>
</evidence>
<organism evidence="9">
    <name type="scientific">Salvia splendens</name>
    <name type="common">Scarlet sage</name>
    <dbReference type="NCBI Taxonomy" id="180675"/>
    <lineage>
        <taxon>Eukaryota</taxon>
        <taxon>Viridiplantae</taxon>
        <taxon>Streptophyta</taxon>
        <taxon>Embryophyta</taxon>
        <taxon>Tracheophyta</taxon>
        <taxon>Spermatophyta</taxon>
        <taxon>Magnoliopsida</taxon>
        <taxon>eudicotyledons</taxon>
        <taxon>Gunneridae</taxon>
        <taxon>Pentapetalae</taxon>
        <taxon>asterids</taxon>
        <taxon>lamiids</taxon>
        <taxon>Lamiales</taxon>
        <taxon>Lamiaceae</taxon>
        <taxon>Nepetoideae</taxon>
        <taxon>Mentheae</taxon>
        <taxon>Salviinae</taxon>
        <taxon>Salvia</taxon>
        <taxon>Salvia subgen. Calosphace</taxon>
        <taxon>core Calosphace</taxon>
    </lineage>
</organism>
<evidence type="ECO:0000313" key="9">
    <source>
        <dbReference type="EMBL" id="KAG6410187.1"/>
    </source>
</evidence>
<keyword evidence="7" id="KW-0472">Membrane</keyword>
<comment type="subcellular location">
    <subcellularLocation>
        <location evidence="1">Membrane</location>
        <topology evidence="1">Single-pass membrane protein</topology>
    </subcellularLocation>
</comment>
<accession>A0A8X8ZMB1</accession>
<dbReference type="PANTHER" id="PTHR21461">
    <property type="entry name" value="GLYCOSYLTRANSFERASE FAMILY 92 PROTEIN"/>
    <property type="match status" value="1"/>
</dbReference>
<evidence type="ECO:0000256" key="7">
    <source>
        <dbReference type="ARBA" id="ARBA00023136"/>
    </source>
</evidence>
<dbReference type="AlphaFoldDB" id="A0A8X8ZMB1"/>
<evidence type="ECO:0000256" key="6">
    <source>
        <dbReference type="ARBA" id="ARBA00022989"/>
    </source>
</evidence>
<proteinExistence type="inferred from homology"/>
<dbReference type="Pfam" id="PF01697">
    <property type="entry name" value="Glyco_transf_92"/>
    <property type="match status" value="1"/>
</dbReference>
<gene>
    <name evidence="9" type="ORF">SASPL_128239</name>
</gene>
<keyword evidence="3 8" id="KW-0328">Glycosyltransferase</keyword>
<keyword evidence="10" id="KW-1185">Reference proteome</keyword>
<keyword evidence="4 8" id="KW-0808">Transferase</keyword>
<dbReference type="Proteomes" id="UP000298416">
    <property type="component" value="Unassembled WGS sequence"/>
</dbReference>
<dbReference type="GO" id="GO:0016757">
    <property type="term" value="F:glycosyltransferase activity"/>
    <property type="evidence" value="ECO:0007669"/>
    <property type="project" value="UniProtKB-UniRule"/>
</dbReference>
<dbReference type="GO" id="GO:0005737">
    <property type="term" value="C:cytoplasm"/>
    <property type="evidence" value="ECO:0007669"/>
    <property type="project" value="TreeGrafter"/>
</dbReference>
<evidence type="ECO:0000256" key="1">
    <source>
        <dbReference type="ARBA" id="ARBA00004167"/>
    </source>
</evidence>
<evidence type="ECO:0000256" key="3">
    <source>
        <dbReference type="ARBA" id="ARBA00022676"/>
    </source>
</evidence>
<dbReference type="OrthoDB" id="2526284at2759"/>
<evidence type="ECO:0000256" key="8">
    <source>
        <dbReference type="RuleBase" id="RU366017"/>
    </source>
</evidence>
<name>A0A8X8ZMB1_SALSN</name>
<keyword evidence="5" id="KW-0812">Transmembrane</keyword>
<evidence type="ECO:0000256" key="2">
    <source>
        <dbReference type="ARBA" id="ARBA00007647"/>
    </source>
</evidence>
<protein>
    <recommendedName>
        <fullName evidence="8">Glycosyltransferase family 92 protein</fullName>
        <ecNumber evidence="8">2.4.1.-</ecNumber>
    </recommendedName>
</protein>
<dbReference type="PANTHER" id="PTHR21461:SF55">
    <property type="entry name" value="GLYCOSYLTRANSFERASE FAMILY 92 PROTEIN"/>
    <property type="match status" value="1"/>
</dbReference>
<reference evidence="9" key="2">
    <citation type="submission" date="2020-08" db="EMBL/GenBank/DDBJ databases">
        <title>Plant Genome Project.</title>
        <authorList>
            <person name="Zhang R.-G."/>
        </authorList>
    </citation>
    <scope>NUCLEOTIDE SEQUENCE</scope>
    <source>
        <strain evidence="9">Huo1</strain>
        <tissue evidence="9">Leaf</tissue>
    </source>
</reference>
<comment type="caution">
    <text evidence="9">The sequence shown here is derived from an EMBL/GenBank/DDBJ whole genome shotgun (WGS) entry which is preliminary data.</text>
</comment>
<dbReference type="GO" id="GO:0016020">
    <property type="term" value="C:membrane"/>
    <property type="evidence" value="ECO:0007669"/>
    <property type="project" value="UniProtKB-SubCell"/>
</dbReference>
<keyword evidence="6" id="KW-1133">Transmembrane helix</keyword>
<comment type="similarity">
    <text evidence="2 8">Belongs to the glycosyltransferase 92 family.</text>
</comment>
<evidence type="ECO:0000313" key="10">
    <source>
        <dbReference type="Proteomes" id="UP000298416"/>
    </source>
</evidence>
<dbReference type="InterPro" id="IPR008166">
    <property type="entry name" value="Glyco_transf_92"/>
</dbReference>
<evidence type="ECO:0000256" key="5">
    <source>
        <dbReference type="ARBA" id="ARBA00022692"/>
    </source>
</evidence>
<reference evidence="9" key="1">
    <citation type="submission" date="2018-01" db="EMBL/GenBank/DDBJ databases">
        <authorList>
            <person name="Mao J.F."/>
        </authorList>
    </citation>
    <scope>NUCLEOTIDE SEQUENCE</scope>
    <source>
        <strain evidence="9">Huo1</strain>
        <tissue evidence="9">Leaf</tissue>
    </source>
</reference>
<sequence length="561" mass="62563">MKDRRKRSAFSWRALFFFLTVVILSLAAFSSSLARLWLAVEFGAGSFQPKLISKRNIPAMEVISAENCESPAAVSVSIRETVIFPDEAVVFLKYPPSASLFTKDDINCIYLFPNSSHPQLFLSPSATDSDGGGHHIVRCPPPPRGTTVSLSIKHNGDHLAPGRMQRWDSLAYEAMIDDSDNTTLVFVKGLNLRSGRAADSSEFKCVYGSDSVVSAEAVSAAQEVVRCRTPLSVLNGTHPDNSIKVSVRVVGRQAVDSAARLQSPELPPLPSKGGSSGKPHKMCVCTMLRNQARFLPEWIMYHGRVGVERWFIYDNNSNDEVDSVVGSLAGLGYKVSRHLWPWIKTQEAGFAHCAVRARDSCEWVGFIDVDEFLHLPSGSSSLYDDVIRPLGAEEKVGEVRVACHSFGPSGLREAPARGVMAGYTCRLAAPERHKSIVRPEALDASLINLVHHFHLKFGFRHVNVNRTSLVINHYKYQVWEVFKEKFYRRVATYVSDWQQERNVGSKDRAPGLGTKAVEPSDWPSRFCQVKDTNLRDRILDTFTDPQTGYLPWEAQHRRSQT</sequence>
<dbReference type="EMBL" id="PNBA02000010">
    <property type="protein sequence ID" value="KAG6410187.1"/>
    <property type="molecule type" value="Genomic_DNA"/>
</dbReference>
<dbReference type="EC" id="2.4.1.-" evidence="8"/>